<dbReference type="PROSITE" id="PS50102">
    <property type="entry name" value="RRM"/>
    <property type="match status" value="1"/>
</dbReference>
<proteinExistence type="predicted"/>
<reference evidence="5 6" key="1">
    <citation type="journal article" date="2015" name="Genome Biol. Evol.">
        <title>Phylogenomic analyses indicate that early fungi evolved digesting cell walls of algal ancestors of land plants.</title>
        <authorList>
            <person name="Chang Y."/>
            <person name="Wang S."/>
            <person name="Sekimoto S."/>
            <person name="Aerts A.L."/>
            <person name="Choi C."/>
            <person name="Clum A."/>
            <person name="LaButti K.M."/>
            <person name="Lindquist E.A."/>
            <person name="Yee Ngan C."/>
            <person name="Ohm R.A."/>
            <person name="Salamov A.A."/>
            <person name="Grigoriev I.V."/>
            <person name="Spatafora J.W."/>
            <person name="Berbee M.L."/>
        </authorList>
    </citation>
    <scope>NUCLEOTIDE SEQUENCE [LARGE SCALE GENOMIC DNA]</scope>
    <source>
        <strain evidence="5 6">NRRL 1564</strain>
    </source>
</reference>
<evidence type="ECO:0000313" key="5">
    <source>
        <dbReference type="EMBL" id="PIA17943.1"/>
    </source>
</evidence>
<dbReference type="InterPro" id="IPR035979">
    <property type="entry name" value="RBD_domain_sf"/>
</dbReference>
<dbReference type="InterPro" id="IPR025715">
    <property type="entry name" value="FoP_C"/>
</dbReference>
<sequence length="337" mass="37126">MDNNLDRALDDIIGDSNHSGQQQRLRHSRSGLHGNSNGSDRRNSPYSRHGDGNDHRNRSLHGKWRHDKFDGRKSINDRLGSRPGSDYSSSDRREHRKQHTKGVSDSSRGISIAGRNRDMTLYNEMRVVWVTDLPHDYTSEKIENMFSSTGRIDKVRMAQDKQGRFIGKAEVIYRMADDARDAIQTFDGETLYTTDSSGHVAMHVTYSSPENGSYIDDLRFKDTLPAPRATPISERLGGVAVNAMAAMLPMVPVGPMPVAGMAPTAGLGTRNISESRQRDHNRRRGGYGGRHGRVNRNDSGSRPTAEELDADMDAYMSAAVESANGAASGSAADEKPA</sequence>
<keyword evidence="6" id="KW-1185">Reference proteome</keyword>
<feature type="compositionally biased region" description="Basic and acidic residues" evidence="3">
    <location>
        <begin position="67"/>
        <end position="80"/>
    </location>
</feature>
<name>A0A2G5BG18_COERN</name>
<evidence type="ECO:0000313" key="6">
    <source>
        <dbReference type="Proteomes" id="UP000242474"/>
    </source>
</evidence>
<evidence type="ECO:0000256" key="1">
    <source>
        <dbReference type="ARBA" id="ARBA00022884"/>
    </source>
</evidence>
<gene>
    <name evidence="5" type="ORF">COEREDRAFT_80247</name>
</gene>
<dbReference type="GO" id="GO:0005634">
    <property type="term" value="C:nucleus"/>
    <property type="evidence" value="ECO:0007669"/>
    <property type="project" value="TreeGrafter"/>
</dbReference>
<keyword evidence="1 2" id="KW-0694">RNA-binding</keyword>
<feature type="region of interest" description="Disordered" evidence="3">
    <location>
        <begin position="1"/>
        <end position="111"/>
    </location>
</feature>
<dbReference type="STRING" id="763665.A0A2G5BG18"/>
<organism evidence="5 6">
    <name type="scientific">Coemansia reversa (strain ATCC 12441 / NRRL 1564)</name>
    <dbReference type="NCBI Taxonomy" id="763665"/>
    <lineage>
        <taxon>Eukaryota</taxon>
        <taxon>Fungi</taxon>
        <taxon>Fungi incertae sedis</taxon>
        <taxon>Zoopagomycota</taxon>
        <taxon>Kickxellomycotina</taxon>
        <taxon>Kickxellomycetes</taxon>
        <taxon>Kickxellales</taxon>
        <taxon>Kickxellaceae</taxon>
        <taxon>Coemansia</taxon>
    </lineage>
</organism>
<feature type="compositionally biased region" description="Basic residues" evidence="3">
    <location>
        <begin position="279"/>
        <end position="294"/>
    </location>
</feature>
<protein>
    <recommendedName>
        <fullName evidence="4">RRM domain-containing protein</fullName>
    </recommendedName>
</protein>
<dbReference type="Pfam" id="PF13865">
    <property type="entry name" value="FoP_duplication"/>
    <property type="match status" value="1"/>
</dbReference>
<feature type="domain" description="RRM" evidence="4">
    <location>
        <begin position="126"/>
        <end position="209"/>
    </location>
</feature>
<dbReference type="PANTHER" id="PTHR19965">
    <property type="entry name" value="RNA AND EXPORT FACTOR BINDING PROTEIN"/>
    <property type="match status" value="1"/>
</dbReference>
<dbReference type="GO" id="GO:0006406">
    <property type="term" value="P:mRNA export from nucleus"/>
    <property type="evidence" value="ECO:0007669"/>
    <property type="project" value="TreeGrafter"/>
</dbReference>
<dbReference type="SMART" id="SM00360">
    <property type="entry name" value="RRM"/>
    <property type="match status" value="1"/>
</dbReference>
<dbReference type="CDD" id="cd00590">
    <property type="entry name" value="RRM_SF"/>
    <property type="match status" value="1"/>
</dbReference>
<evidence type="ECO:0000259" key="4">
    <source>
        <dbReference type="PROSITE" id="PS50102"/>
    </source>
</evidence>
<dbReference type="Pfam" id="PF00076">
    <property type="entry name" value="RRM_1"/>
    <property type="match status" value="1"/>
</dbReference>
<dbReference type="Proteomes" id="UP000242474">
    <property type="component" value="Unassembled WGS sequence"/>
</dbReference>
<feature type="region of interest" description="Disordered" evidence="3">
    <location>
        <begin position="262"/>
        <end position="313"/>
    </location>
</feature>
<evidence type="ECO:0000256" key="3">
    <source>
        <dbReference type="SAM" id="MobiDB-lite"/>
    </source>
</evidence>
<dbReference type="AlphaFoldDB" id="A0A2G5BG18"/>
<dbReference type="GO" id="GO:0003729">
    <property type="term" value="F:mRNA binding"/>
    <property type="evidence" value="ECO:0007669"/>
    <property type="project" value="TreeGrafter"/>
</dbReference>
<feature type="compositionally biased region" description="Basic and acidic residues" evidence="3">
    <location>
        <begin position="39"/>
        <end position="57"/>
    </location>
</feature>
<dbReference type="PANTHER" id="PTHR19965:SF35">
    <property type="entry name" value="RNA ANNEALING PROTEIN YRA1"/>
    <property type="match status" value="1"/>
</dbReference>
<dbReference type="InterPro" id="IPR051229">
    <property type="entry name" value="ALYREF_mRNA_export"/>
</dbReference>
<dbReference type="Gene3D" id="3.30.70.330">
    <property type="match status" value="1"/>
</dbReference>
<dbReference type="SMART" id="SM01218">
    <property type="entry name" value="FoP_duplication"/>
    <property type="match status" value="1"/>
</dbReference>
<accession>A0A2G5BG18</accession>
<dbReference type="SUPFAM" id="SSF54928">
    <property type="entry name" value="RNA-binding domain, RBD"/>
    <property type="match status" value="1"/>
</dbReference>
<dbReference type="EMBL" id="KZ303492">
    <property type="protein sequence ID" value="PIA17943.1"/>
    <property type="molecule type" value="Genomic_DNA"/>
</dbReference>
<dbReference type="InterPro" id="IPR000504">
    <property type="entry name" value="RRM_dom"/>
</dbReference>
<dbReference type="OrthoDB" id="1049195at2759"/>
<evidence type="ECO:0000256" key="2">
    <source>
        <dbReference type="PROSITE-ProRule" id="PRU00176"/>
    </source>
</evidence>
<feature type="compositionally biased region" description="Basic and acidic residues" evidence="3">
    <location>
        <begin position="1"/>
        <end position="10"/>
    </location>
</feature>
<dbReference type="InterPro" id="IPR012677">
    <property type="entry name" value="Nucleotide-bd_a/b_plait_sf"/>
</dbReference>